<sequence>MTENLPATNKVTYWQPSAGETIAGVIQGSGIFKNSLYDEQKTLLLLDDNGSVVSVDLNRYLIHSLKQHNAALGDLVTVTFHGKEQKNNGRSFNRYTVLVDKISGSV</sequence>
<accession>A0AA43QA72</accession>
<evidence type="ECO:0000313" key="2">
    <source>
        <dbReference type="Proteomes" id="UP001160519"/>
    </source>
</evidence>
<dbReference type="Proteomes" id="UP001160519">
    <property type="component" value="Unassembled WGS sequence"/>
</dbReference>
<keyword evidence="2" id="KW-1185">Reference proteome</keyword>
<reference evidence="1" key="1">
    <citation type="submission" date="2023-01" db="EMBL/GenBank/DDBJ databases">
        <title>Biogeochemical cycle of methane in antarctic sediments.</title>
        <authorList>
            <person name="Roldan D.M."/>
            <person name="Menes R.J."/>
        </authorList>
    </citation>
    <scope>NUCLEOTIDE SEQUENCE [LARGE SCALE GENOMIC DNA]</scope>
    <source>
        <strain evidence="1">K-2018 MAG008</strain>
    </source>
</reference>
<comment type="caution">
    <text evidence="1">The sequence shown here is derived from an EMBL/GenBank/DDBJ whole genome shotgun (WGS) entry which is preliminary data.</text>
</comment>
<organism evidence="1 2">
    <name type="scientific">Candidatus Methylobacter titanis</name>
    <dbReference type="NCBI Taxonomy" id="3053457"/>
    <lineage>
        <taxon>Bacteria</taxon>
        <taxon>Pseudomonadati</taxon>
        <taxon>Pseudomonadota</taxon>
        <taxon>Gammaproteobacteria</taxon>
        <taxon>Methylococcales</taxon>
        <taxon>Methylococcaceae</taxon>
        <taxon>Methylobacter</taxon>
    </lineage>
</organism>
<dbReference type="EMBL" id="JAQSDF010000062">
    <property type="protein sequence ID" value="MDI1232153.1"/>
    <property type="molecule type" value="Genomic_DNA"/>
</dbReference>
<name>A0AA43QA72_9GAMM</name>
<evidence type="ECO:0000313" key="1">
    <source>
        <dbReference type="EMBL" id="MDI1232153.1"/>
    </source>
</evidence>
<dbReference type="AlphaFoldDB" id="A0AA43QA72"/>
<protein>
    <submittedName>
        <fullName evidence="1">Uncharacterized protein</fullName>
    </submittedName>
</protein>
<gene>
    <name evidence="1" type="ORF">PSU93_13480</name>
</gene>
<proteinExistence type="predicted"/>